<feature type="region of interest" description="Disordered" evidence="1">
    <location>
        <begin position="1"/>
        <end position="26"/>
    </location>
</feature>
<keyword evidence="3" id="KW-1185">Reference proteome</keyword>
<reference evidence="2" key="1">
    <citation type="submission" date="2023-10" db="EMBL/GenBank/DDBJ databases">
        <authorList>
            <person name="Chen Y."/>
            <person name="Shah S."/>
            <person name="Dougan E. K."/>
            <person name="Thang M."/>
            <person name="Chan C."/>
        </authorList>
    </citation>
    <scope>NUCLEOTIDE SEQUENCE [LARGE SCALE GENOMIC DNA]</scope>
</reference>
<gene>
    <name evidence="2" type="ORF">PCOR1329_LOCUS68102</name>
</gene>
<accession>A0ABN9WK03</accession>
<name>A0ABN9WK03_9DINO</name>
<feature type="compositionally biased region" description="Basic residues" evidence="1">
    <location>
        <begin position="230"/>
        <end position="241"/>
    </location>
</feature>
<dbReference type="Proteomes" id="UP001189429">
    <property type="component" value="Unassembled WGS sequence"/>
</dbReference>
<evidence type="ECO:0008006" key="4">
    <source>
        <dbReference type="Google" id="ProtNLM"/>
    </source>
</evidence>
<feature type="compositionally biased region" description="Basic and acidic residues" evidence="1">
    <location>
        <begin position="73"/>
        <end position="87"/>
    </location>
</feature>
<evidence type="ECO:0000256" key="1">
    <source>
        <dbReference type="SAM" id="MobiDB-lite"/>
    </source>
</evidence>
<feature type="compositionally biased region" description="Basic residues" evidence="1">
    <location>
        <begin position="202"/>
        <end position="222"/>
    </location>
</feature>
<organism evidence="2 3">
    <name type="scientific">Prorocentrum cordatum</name>
    <dbReference type="NCBI Taxonomy" id="2364126"/>
    <lineage>
        <taxon>Eukaryota</taxon>
        <taxon>Sar</taxon>
        <taxon>Alveolata</taxon>
        <taxon>Dinophyceae</taxon>
        <taxon>Prorocentrales</taxon>
        <taxon>Prorocentraceae</taxon>
        <taxon>Prorocentrum</taxon>
    </lineage>
</organism>
<sequence>MGNPKPGTAAHAKKKARNAAYNARKRAEKKAAALEAVVEPYTRKIARLEHRVDLVRDHRQDFWEQLQKTKDFQRGGHFEKRQKDAPRRSTLSVKHRRGDAVRFNSRGPRYDCGCDTCNGDEVSAVKGTILAGTPTSLWMNKPDAFVMWCFDYSLGTLKDRVGVDAHATVERWIQTFEEGVEEHMARKMDSGRIFADLLGGGPRKRPAAAKAAPKRRAKRSAKSRPAQAGVKKRPVMKRPARSRLPAARTRKVILQVDESFLNKGKLSKLAKNARPKKDKLWLWGAVVQGSPHLFCFKVLKSVEDAYDGKPRGQQELLENFKELSPPAGVAIVSDKWRGNIAPVKQYRNDAGLTERMLPHELVNHSAGEITNERGFTTNHVELQLSLVKRWIRKRYGGTLPKKADRKKWSRLLAEHRSRTHIKASGQKVSFAALAAAFQAW</sequence>
<feature type="compositionally biased region" description="Basic residues" evidence="1">
    <location>
        <begin position="11"/>
        <end position="26"/>
    </location>
</feature>
<proteinExistence type="predicted"/>
<dbReference type="EMBL" id="CAUYUJ010018860">
    <property type="protein sequence ID" value="CAK0886861.1"/>
    <property type="molecule type" value="Genomic_DNA"/>
</dbReference>
<comment type="caution">
    <text evidence="2">The sequence shown here is derived from an EMBL/GenBank/DDBJ whole genome shotgun (WGS) entry which is preliminary data.</text>
</comment>
<feature type="region of interest" description="Disordered" evidence="1">
    <location>
        <begin position="198"/>
        <end position="242"/>
    </location>
</feature>
<evidence type="ECO:0000313" key="2">
    <source>
        <dbReference type="EMBL" id="CAK0886861.1"/>
    </source>
</evidence>
<evidence type="ECO:0000313" key="3">
    <source>
        <dbReference type="Proteomes" id="UP001189429"/>
    </source>
</evidence>
<feature type="region of interest" description="Disordered" evidence="1">
    <location>
        <begin position="73"/>
        <end position="92"/>
    </location>
</feature>
<protein>
    <recommendedName>
        <fullName evidence="4">ISXO2-like transposase domain-containing protein</fullName>
    </recommendedName>
</protein>